<sequence length="88" mass="9734">MRISAYALLAIAFPLAASAETRQPTEAQCRQLVGQMVQTMRTTPPPAQRDKDADALLARVEKTVQENRAARKSECDSWAYIVNAVTKN</sequence>
<gene>
    <name evidence="2" type="ORF">DSM104443_03751</name>
</gene>
<feature type="chain" id="PRO_5027007688" description="Secreted protein" evidence="1">
    <location>
        <begin position="20"/>
        <end position="88"/>
    </location>
</feature>
<dbReference type="KEGG" id="uru:DSM104443_03751"/>
<evidence type="ECO:0000256" key="1">
    <source>
        <dbReference type="SAM" id="SignalP"/>
    </source>
</evidence>
<feature type="signal peptide" evidence="1">
    <location>
        <begin position="1"/>
        <end position="19"/>
    </location>
</feature>
<accession>A0A6M4GZH9</accession>
<name>A0A6M4GZH9_9PROT</name>
<evidence type="ECO:0000313" key="3">
    <source>
        <dbReference type="Proteomes" id="UP000501534"/>
    </source>
</evidence>
<reference evidence="2 3" key="1">
    <citation type="submission" date="2020-04" db="EMBL/GenBank/DDBJ databases">
        <title>Usitatibacter rugosus gen. nov., sp. nov. and Usitatibacter palustris sp. nov., novel members of Usitatibacteraceae fam. nov. within the order Nitrosomonadales isolated from soil.</title>
        <authorList>
            <person name="Huber K.J."/>
            <person name="Neumann-Schaal M."/>
            <person name="Geppert A."/>
            <person name="Luckner M."/>
            <person name="Wanner G."/>
            <person name="Overmann J."/>
        </authorList>
    </citation>
    <scope>NUCLEOTIDE SEQUENCE [LARGE SCALE GENOMIC DNA]</scope>
    <source>
        <strain evidence="2 3">0125_3</strain>
    </source>
</reference>
<keyword evidence="1" id="KW-0732">Signal</keyword>
<dbReference type="RefSeq" id="WP_171095048.1">
    <property type="nucleotide sequence ID" value="NZ_CP053069.1"/>
</dbReference>
<proteinExistence type="predicted"/>
<protein>
    <recommendedName>
        <fullName evidence="4">Secreted protein</fullName>
    </recommendedName>
</protein>
<dbReference type="EMBL" id="CP053069">
    <property type="protein sequence ID" value="QJR12659.1"/>
    <property type="molecule type" value="Genomic_DNA"/>
</dbReference>
<evidence type="ECO:0008006" key="4">
    <source>
        <dbReference type="Google" id="ProtNLM"/>
    </source>
</evidence>
<keyword evidence="3" id="KW-1185">Reference proteome</keyword>
<dbReference type="AlphaFoldDB" id="A0A6M4GZH9"/>
<dbReference type="Proteomes" id="UP000501534">
    <property type="component" value="Chromosome"/>
</dbReference>
<organism evidence="2 3">
    <name type="scientific">Usitatibacter rugosus</name>
    <dbReference type="NCBI Taxonomy" id="2732067"/>
    <lineage>
        <taxon>Bacteria</taxon>
        <taxon>Pseudomonadati</taxon>
        <taxon>Pseudomonadota</taxon>
        <taxon>Betaproteobacteria</taxon>
        <taxon>Nitrosomonadales</taxon>
        <taxon>Usitatibacteraceae</taxon>
        <taxon>Usitatibacter</taxon>
    </lineage>
</organism>
<evidence type="ECO:0000313" key="2">
    <source>
        <dbReference type="EMBL" id="QJR12659.1"/>
    </source>
</evidence>